<evidence type="ECO:0000313" key="2">
    <source>
        <dbReference type="EMBL" id="KAG5166180.1"/>
    </source>
</evidence>
<protein>
    <submittedName>
        <fullName evidence="2">Uncharacterized protein</fullName>
    </submittedName>
</protein>
<keyword evidence="1" id="KW-0732">Signal</keyword>
<gene>
    <name evidence="2" type="ORF">JR316_008261</name>
</gene>
<reference evidence="2" key="1">
    <citation type="submission" date="2021-02" db="EMBL/GenBank/DDBJ databases">
        <title>Psilocybe cubensis genome.</title>
        <authorList>
            <person name="Mckernan K.J."/>
            <person name="Crawford S."/>
            <person name="Trippe A."/>
            <person name="Kane L.T."/>
            <person name="Mclaughlin S."/>
        </authorList>
    </citation>
    <scope>NUCLEOTIDE SEQUENCE [LARGE SCALE GENOMIC DNA]</scope>
    <source>
        <strain evidence="2">MGC-MH-2018</strain>
    </source>
</reference>
<comment type="caution">
    <text evidence="2">The sequence shown here is derived from an EMBL/GenBank/DDBJ whole genome shotgun (WGS) entry which is preliminary data.</text>
</comment>
<sequence>MKFTSLTTAASLLLVAFTSGVSALPANTLEQRDVFVPPIVEPHAGAVWTSGQRRLVTWDISDRPVNITNKIGRIMLRRDDLTTPLILAQNFDILQGKIQVTVPLVVEGDYQLVLFGDSGNFSPTFKIKGSGVQF</sequence>
<accession>A0A8H7XQZ2</accession>
<proteinExistence type="predicted"/>
<dbReference type="EMBL" id="JAFIQS010000008">
    <property type="protein sequence ID" value="KAG5166180.1"/>
    <property type="molecule type" value="Genomic_DNA"/>
</dbReference>
<organism evidence="2">
    <name type="scientific">Psilocybe cubensis</name>
    <name type="common">Psychedelic mushroom</name>
    <name type="synonym">Stropharia cubensis</name>
    <dbReference type="NCBI Taxonomy" id="181762"/>
    <lineage>
        <taxon>Eukaryota</taxon>
        <taxon>Fungi</taxon>
        <taxon>Dikarya</taxon>
        <taxon>Basidiomycota</taxon>
        <taxon>Agaricomycotina</taxon>
        <taxon>Agaricomycetes</taxon>
        <taxon>Agaricomycetidae</taxon>
        <taxon>Agaricales</taxon>
        <taxon>Agaricineae</taxon>
        <taxon>Strophariaceae</taxon>
        <taxon>Psilocybe</taxon>
    </lineage>
</organism>
<name>A0A8H7XQZ2_PSICU</name>
<dbReference type="AlphaFoldDB" id="A0A8H7XQZ2"/>
<dbReference type="OrthoDB" id="2317741at2759"/>
<feature type="signal peptide" evidence="1">
    <location>
        <begin position="1"/>
        <end position="23"/>
    </location>
</feature>
<feature type="chain" id="PRO_5034401601" evidence="1">
    <location>
        <begin position="24"/>
        <end position="134"/>
    </location>
</feature>
<evidence type="ECO:0000256" key="1">
    <source>
        <dbReference type="SAM" id="SignalP"/>
    </source>
</evidence>